<keyword evidence="6" id="KW-0723">Serine/threonine-protein kinase</keyword>
<evidence type="ECO:0000256" key="13">
    <source>
        <dbReference type="ARBA" id="ARBA00022741"/>
    </source>
</evidence>
<dbReference type="InterPro" id="IPR055414">
    <property type="entry name" value="LRR_R13L4/SHOC2-like"/>
</dbReference>
<feature type="binding site" evidence="22">
    <location>
        <position position="749"/>
    </location>
    <ligand>
        <name>ATP</name>
        <dbReference type="ChEBI" id="CHEBI:30616"/>
    </ligand>
</feature>
<dbReference type="Pfam" id="PF23598">
    <property type="entry name" value="LRR_14"/>
    <property type="match status" value="2"/>
</dbReference>
<dbReference type="InterPro" id="IPR013210">
    <property type="entry name" value="LRR_N_plant-typ"/>
</dbReference>
<comment type="catalytic activity">
    <reaction evidence="20">
        <text>L-threonyl-[protein] + ATP = O-phospho-L-threonyl-[protein] + ADP + H(+)</text>
        <dbReference type="Rhea" id="RHEA:46608"/>
        <dbReference type="Rhea" id="RHEA-COMP:11060"/>
        <dbReference type="Rhea" id="RHEA-COMP:11605"/>
        <dbReference type="ChEBI" id="CHEBI:15378"/>
        <dbReference type="ChEBI" id="CHEBI:30013"/>
        <dbReference type="ChEBI" id="CHEBI:30616"/>
        <dbReference type="ChEBI" id="CHEBI:61977"/>
        <dbReference type="ChEBI" id="CHEBI:456216"/>
        <dbReference type="EC" id="2.7.11.1"/>
    </reaction>
</comment>
<evidence type="ECO:0000256" key="11">
    <source>
        <dbReference type="ARBA" id="ARBA00022729"/>
    </source>
</evidence>
<organism evidence="26 27">
    <name type="scientific">Stephania yunnanensis</name>
    <dbReference type="NCBI Taxonomy" id="152371"/>
    <lineage>
        <taxon>Eukaryota</taxon>
        <taxon>Viridiplantae</taxon>
        <taxon>Streptophyta</taxon>
        <taxon>Embryophyta</taxon>
        <taxon>Tracheophyta</taxon>
        <taxon>Spermatophyta</taxon>
        <taxon>Magnoliopsida</taxon>
        <taxon>Ranunculales</taxon>
        <taxon>Menispermaceae</taxon>
        <taxon>Menispermoideae</taxon>
        <taxon>Cissampelideae</taxon>
        <taxon>Stephania</taxon>
    </lineage>
</organism>
<evidence type="ECO:0000256" key="23">
    <source>
        <dbReference type="SAM" id="Phobius"/>
    </source>
</evidence>
<dbReference type="Pfam" id="PF13516">
    <property type="entry name" value="LRR_6"/>
    <property type="match status" value="1"/>
</dbReference>
<evidence type="ECO:0000256" key="12">
    <source>
        <dbReference type="ARBA" id="ARBA00022737"/>
    </source>
</evidence>
<evidence type="ECO:0000256" key="7">
    <source>
        <dbReference type="ARBA" id="ARBA00022553"/>
    </source>
</evidence>
<evidence type="ECO:0000256" key="6">
    <source>
        <dbReference type="ARBA" id="ARBA00022527"/>
    </source>
</evidence>
<dbReference type="SMART" id="SM00369">
    <property type="entry name" value="LRR_TYP"/>
    <property type="match status" value="10"/>
</dbReference>
<comment type="subcellular location">
    <subcellularLocation>
        <location evidence="1">Cell membrane</location>
        <topology evidence="1">Single-pass membrane protein</topology>
    </subcellularLocation>
    <subcellularLocation>
        <location evidence="2">Membrane</location>
        <topology evidence="2">Single-pass type I membrane protein</topology>
    </subcellularLocation>
</comment>
<gene>
    <name evidence="26" type="ORF">Syun_031468</name>
</gene>
<evidence type="ECO:0000256" key="18">
    <source>
        <dbReference type="ARBA" id="ARBA00023170"/>
    </source>
</evidence>
<dbReference type="PROSITE" id="PS50011">
    <property type="entry name" value="PROTEIN_KINASE_DOM"/>
    <property type="match status" value="1"/>
</dbReference>
<sequence>MMNSSSSCAHHPFRLCSILMLSWSSMLIMTTTSSLTTSHGNQTDQLALLAFKSQISRYPLQTLDSWNSTIHFCQWHGVTCGRRHQRVVMLDLQSHSLTGSLSPYIGNLSFLRFLNLENNSFYGEIPSEVGSLFRLRVFGLANNSFTGEIPSNLSSNLKILSLGYNKLSGTVPNELGSLHKLEYLALFRNNLTAGEIPDSLGNLTSLRILYLKYNNLIGRIPESLGQLKNLRILGLSGNMLSSTIPPPIYNITSLQSLELTSNQIFDKLPSNIGLTLPNLSGLLIGGNHFFGSIPRSLFNISTLEQLDFGSNAFLGPLPTNVESLPNLWELLFFDNRLGSFGKVDDLRFLSSFVNSTNLQVLDVTYNQLGGILHKSLTNISSTKLQELYLGGNQISGIIPPEIEQFPNLNVLILGINLLTGSIPQSIGKLNKLKVLHLEENMLSGLIPPSLNNLSQLIYLNLSYNNLEGHIIPDTSNFQSLEALALSGNKLNSTVEQLFAQLFLRIVYLYLADNLFTGPLPSEVGKFEDLVIMEVSNNKLSGEIPYALGKCLSLQKLSLKGNSFQGLIPPSFSSLQGVVILDLSLNNFSGEIPLFLHNLSSSLRYLNLSFNNFVGAVPTEGVFRNLSLFSILGNNKLCGGISKLQLPTCPDKQKDSKKHQIPLYLKVLIGVILSAIVIAALLLLLCWLKKPKKRSETQKTSPYDHYERVSFLELHRATDGFSPANSIGTGHFGSVFKAIIREGTEPVAVKVLNMIDHKASKSFMAECEALRNVRHRNLIKILNACSAVDFQGNEFKALIFKFMPNGSLENWLHPVRSDVRRYRTESLNLPRRLNIAIDIASAMDYLHNHCETPIIHCDLKPSNILLDEDMVAHVGDFGLAKFLQIKNSNSSSTNNTSSFSPRGTVGYIPPEYGVGVKPSTQGDMYSYGVLLLEMFTGRRPTDEEFEDGLDLHQFCKIALHKGVMKNIDPHVLEHVEVEEEEEANDGHQDILANNSEIQMGTRHESGKIEECITSIIKVGVECSMPSASERMGIKDALKELVAVKKLYESAR</sequence>
<dbReference type="InterPro" id="IPR051809">
    <property type="entry name" value="Plant_receptor-like_S/T_kinase"/>
</dbReference>
<evidence type="ECO:0000313" key="26">
    <source>
        <dbReference type="EMBL" id="KAK9082069.1"/>
    </source>
</evidence>
<dbReference type="AlphaFoldDB" id="A0AAP0DVW2"/>
<evidence type="ECO:0000256" key="20">
    <source>
        <dbReference type="ARBA" id="ARBA00047899"/>
    </source>
</evidence>
<dbReference type="PROSITE" id="PS00107">
    <property type="entry name" value="PROTEIN_KINASE_ATP"/>
    <property type="match status" value="1"/>
</dbReference>
<dbReference type="FunFam" id="3.30.200.20:FF:000432">
    <property type="entry name" value="LRR receptor-like serine/threonine-protein kinase EFR"/>
    <property type="match status" value="1"/>
</dbReference>
<protein>
    <recommendedName>
        <fullName evidence="4">non-specific serine/threonine protein kinase</fullName>
        <ecNumber evidence="4">2.7.11.1</ecNumber>
    </recommendedName>
</protein>
<evidence type="ECO:0000256" key="17">
    <source>
        <dbReference type="ARBA" id="ARBA00023136"/>
    </source>
</evidence>
<dbReference type="Proteomes" id="UP001420932">
    <property type="component" value="Unassembled WGS sequence"/>
</dbReference>
<dbReference type="InterPro" id="IPR000719">
    <property type="entry name" value="Prot_kinase_dom"/>
</dbReference>
<evidence type="ECO:0000256" key="24">
    <source>
        <dbReference type="SAM" id="SignalP"/>
    </source>
</evidence>
<keyword evidence="27" id="KW-1185">Reference proteome</keyword>
<dbReference type="GO" id="GO:0005524">
    <property type="term" value="F:ATP binding"/>
    <property type="evidence" value="ECO:0007669"/>
    <property type="project" value="UniProtKB-UniRule"/>
</dbReference>
<evidence type="ECO:0000256" key="1">
    <source>
        <dbReference type="ARBA" id="ARBA00004162"/>
    </source>
</evidence>
<dbReference type="InterPro" id="IPR032675">
    <property type="entry name" value="LRR_dom_sf"/>
</dbReference>
<dbReference type="InterPro" id="IPR008271">
    <property type="entry name" value="Ser/Thr_kinase_AS"/>
</dbReference>
<accession>A0AAP0DVW2</accession>
<evidence type="ECO:0000256" key="5">
    <source>
        <dbReference type="ARBA" id="ARBA00022475"/>
    </source>
</evidence>
<dbReference type="Gene3D" id="3.30.200.20">
    <property type="entry name" value="Phosphorylase Kinase, domain 1"/>
    <property type="match status" value="1"/>
</dbReference>
<evidence type="ECO:0000256" key="9">
    <source>
        <dbReference type="ARBA" id="ARBA00022679"/>
    </source>
</evidence>
<keyword evidence="12" id="KW-0677">Repeat</keyword>
<dbReference type="GO" id="GO:0005886">
    <property type="term" value="C:plasma membrane"/>
    <property type="evidence" value="ECO:0007669"/>
    <property type="project" value="UniProtKB-SubCell"/>
</dbReference>
<evidence type="ECO:0000256" key="8">
    <source>
        <dbReference type="ARBA" id="ARBA00022614"/>
    </source>
</evidence>
<dbReference type="PROSITE" id="PS00108">
    <property type="entry name" value="PROTEIN_KINASE_ST"/>
    <property type="match status" value="1"/>
</dbReference>
<dbReference type="InterPro" id="IPR001611">
    <property type="entry name" value="Leu-rich_rpt"/>
</dbReference>
<dbReference type="InterPro" id="IPR017441">
    <property type="entry name" value="Protein_kinase_ATP_BS"/>
</dbReference>
<dbReference type="FunFam" id="3.80.10.10:FF:000288">
    <property type="entry name" value="LRR receptor-like serine/threonine-protein kinase EFR"/>
    <property type="match status" value="1"/>
</dbReference>
<evidence type="ECO:0000256" key="21">
    <source>
        <dbReference type="ARBA" id="ARBA00048679"/>
    </source>
</evidence>
<keyword evidence="19" id="KW-0325">Glycoprotein</keyword>
<keyword evidence="13 22" id="KW-0547">Nucleotide-binding</keyword>
<feature type="domain" description="Protein kinase" evidence="25">
    <location>
        <begin position="720"/>
        <end position="1015"/>
    </location>
</feature>
<dbReference type="SMART" id="SM00365">
    <property type="entry name" value="LRR_SD22"/>
    <property type="match status" value="6"/>
</dbReference>
<feature type="transmembrane region" description="Helical" evidence="23">
    <location>
        <begin position="662"/>
        <end position="687"/>
    </location>
</feature>
<keyword evidence="15 22" id="KW-0067">ATP-binding</keyword>
<keyword evidence="16 23" id="KW-1133">Transmembrane helix</keyword>
<dbReference type="Pfam" id="PF08263">
    <property type="entry name" value="LRRNT_2"/>
    <property type="match status" value="1"/>
</dbReference>
<keyword evidence="14" id="KW-0418">Kinase</keyword>
<dbReference type="SUPFAM" id="SSF52058">
    <property type="entry name" value="L domain-like"/>
    <property type="match status" value="1"/>
</dbReference>
<dbReference type="Pfam" id="PF00069">
    <property type="entry name" value="Pkinase"/>
    <property type="match status" value="1"/>
</dbReference>
<evidence type="ECO:0000256" key="3">
    <source>
        <dbReference type="ARBA" id="ARBA00008684"/>
    </source>
</evidence>
<dbReference type="Gene3D" id="1.10.510.10">
    <property type="entry name" value="Transferase(Phosphotransferase) domain 1"/>
    <property type="match status" value="1"/>
</dbReference>
<feature type="chain" id="PRO_5042950206" description="non-specific serine/threonine protein kinase" evidence="24">
    <location>
        <begin position="34"/>
        <end position="1050"/>
    </location>
</feature>
<evidence type="ECO:0000259" key="25">
    <source>
        <dbReference type="PROSITE" id="PS50011"/>
    </source>
</evidence>
<dbReference type="Pfam" id="PF00560">
    <property type="entry name" value="LRR_1"/>
    <property type="match status" value="3"/>
</dbReference>
<dbReference type="Gene3D" id="3.80.10.10">
    <property type="entry name" value="Ribonuclease Inhibitor"/>
    <property type="match status" value="4"/>
</dbReference>
<dbReference type="FunFam" id="3.80.10.10:FF:000565">
    <property type="entry name" value="Leucine-rich repeat receptor-like kinase protein FLORAL ORGAN NUMBER1"/>
    <property type="match status" value="1"/>
</dbReference>
<dbReference type="GO" id="GO:0004674">
    <property type="term" value="F:protein serine/threonine kinase activity"/>
    <property type="evidence" value="ECO:0007669"/>
    <property type="project" value="UniProtKB-KW"/>
</dbReference>
<dbReference type="SUPFAM" id="SSF56112">
    <property type="entry name" value="Protein kinase-like (PK-like)"/>
    <property type="match status" value="1"/>
</dbReference>
<dbReference type="PANTHER" id="PTHR27008:SF592">
    <property type="entry name" value="LEUCINE-RICH REPEAT RECEPTOR-LIKE PROTEIN KINASE FAMILY PROTEIN-RELATED"/>
    <property type="match status" value="1"/>
</dbReference>
<dbReference type="FunFam" id="3.80.10.10:FF:000041">
    <property type="entry name" value="LRR receptor-like serine/threonine-protein kinase ERECTA"/>
    <property type="match status" value="1"/>
</dbReference>
<evidence type="ECO:0000313" key="27">
    <source>
        <dbReference type="Proteomes" id="UP001420932"/>
    </source>
</evidence>
<keyword evidence="5" id="KW-1003">Cell membrane</keyword>
<feature type="signal peptide" evidence="24">
    <location>
        <begin position="1"/>
        <end position="33"/>
    </location>
</feature>
<evidence type="ECO:0000256" key="10">
    <source>
        <dbReference type="ARBA" id="ARBA00022692"/>
    </source>
</evidence>
<keyword evidence="7" id="KW-0597">Phosphoprotein</keyword>
<evidence type="ECO:0000256" key="4">
    <source>
        <dbReference type="ARBA" id="ARBA00012513"/>
    </source>
</evidence>
<evidence type="ECO:0000256" key="16">
    <source>
        <dbReference type="ARBA" id="ARBA00022989"/>
    </source>
</evidence>
<dbReference type="SMART" id="SM00220">
    <property type="entry name" value="S_TKc"/>
    <property type="match status" value="1"/>
</dbReference>
<evidence type="ECO:0000256" key="15">
    <source>
        <dbReference type="ARBA" id="ARBA00022840"/>
    </source>
</evidence>
<dbReference type="EMBL" id="JBBNAF010000040">
    <property type="protein sequence ID" value="KAK9082069.1"/>
    <property type="molecule type" value="Genomic_DNA"/>
</dbReference>
<keyword evidence="11 24" id="KW-0732">Signal</keyword>
<dbReference type="SUPFAM" id="SSF52047">
    <property type="entry name" value="RNI-like"/>
    <property type="match status" value="1"/>
</dbReference>
<dbReference type="PANTHER" id="PTHR27008">
    <property type="entry name" value="OS04G0122200 PROTEIN"/>
    <property type="match status" value="1"/>
</dbReference>
<comment type="caution">
    <text evidence="26">The sequence shown here is derived from an EMBL/GenBank/DDBJ whole genome shotgun (WGS) entry which is preliminary data.</text>
</comment>
<reference evidence="26 27" key="1">
    <citation type="submission" date="2024-01" db="EMBL/GenBank/DDBJ databases">
        <title>Genome assemblies of Stephania.</title>
        <authorList>
            <person name="Yang L."/>
        </authorList>
    </citation>
    <scope>NUCLEOTIDE SEQUENCE [LARGE SCALE GENOMIC DNA]</scope>
    <source>
        <strain evidence="26">YNDBR</strain>
        <tissue evidence="26">Leaf</tissue>
    </source>
</reference>
<evidence type="ECO:0000256" key="2">
    <source>
        <dbReference type="ARBA" id="ARBA00004479"/>
    </source>
</evidence>
<keyword evidence="8" id="KW-0433">Leucine-rich repeat</keyword>
<evidence type="ECO:0000256" key="19">
    <source>
        <dbReference type="ARBA" id="ARBA00023180"/>
    </source>
</evidence>
<evidence type="ECO:0000256" key="14">
    <source>
        <dbReference type="ARBA" id="ARBA00022777"/>
    </source>
</evidence>
<dbReference type="EC" id="2.7.11.1" evidence="4"/>
<name>A0AAP0DVW2_9MAGN</name>
<proteinExistence type="inferred from homology"/>
<dbReference type="InterPro" id="IPR003591">
    <property type="entry name" value="Leu-rich_rpt_typical-subtyp"/>
</dbReference>
<keyword evidence="10 23" id="KW-0812">Transmembrane</keyword>
<keyword evidence="18" id="KW-0675">Receptor</keyword>
<dbReference type="InterPro" id="IPR011009">
    <property type="entry name" value="Kinase-like_dom_sf"/>
</dbReference>
<comment type="similarity">
    <text evidence="3">Belongs to the protein kinase superfamily. Ser/Thr protein kinase family.</text>
</comment>
<dbReference type="FunFam" id="1.10.510.10:FF:000358">
    <property type="entry name" value="Putative leucine-rich repeat receptor-like serine/threonine-protein kinase"/>
    <property type="match status" value="1"/>
</dbReference>
<evidence type="ECO:0000256" key="22">
    <source>
        <dbReference type="PROSITE-ProRule" id="PRU10141"/>
    </source>
</evidence>
<comment type="catalytic activity">
    <reaction evidence="21">
        <text>L-seryl-[protein] + ATP = O-phospho-L-seryl-[protein] + ADP + H(+)</text>
        <dbReference type="Rhea" id="RHEA:17989"/>
        <dbReference type="Rhea" id="RHEA-COMP:9863"/>
        <dbReference type="Rhea" id="RHEA-COMP:11604"/>
        <dbReference type="ChEBI" id="CHEBI:15378"/>
        <dbReference type="ChEBI" id="CHEBI:29999"/>
        <dbReference type="ChEBI" id="CHEBI:30616"/>
        <dbReference type="ChEBI" id="CHEBI:83421"/>
        <dbReference type="ChEBI" id="CHEBI:456216"/>
        <dbReference type="EC" id="2.7.11.1"/>
    </reaction>
</comment>
<keyword evidence="17 23" id="KW-0472">Membrane</keyword>
<keyword evidence="9" id="KW-0808">Transferase</keyword>